<dbReference type="PROSITE" id="PS52020">
    <property type="entry name" value="CRESS_DNA_REP"/>
    <property type="match status" value="1"/>
</dbReference>
<evidence type="ECO:0000313" key="13">
    <source>
        <dbReference type="Proteomes" id="UP000003020"/>
    </source>
</evidence>
<dbReference type="GO" id="GO:0004519">
    <property type="term" value="F:endonuclease activity"/>
    <property type="evidence" value="ECO:0007669"/>
    <property type="project" value="UniProtKB-KW"/>
</dbReference>
<evidence type="ECO:0000256" key="4">
    <source>
        <dbReference type="ARBA" id="ARBA00022722"/>
    </source>
</evidence>
<dbReference type="AlphaFoldDB" id="E2S7H5"/>
<dbReference type="eggNOG" id="ENOG5031Y7T">
    <property type="taxonomic scope" value="Bacteria"/>
</dbReference>
<keyword evidence="13" id="KW-1185">Reference proteome</keyword>
<dbReference type="GO" id="GO:0016779">
    <property type="term" value="F:nucleotidyltransferase activity"/>
    <property type="evidence" value="ECO:0007669"/>
    <property type="project" value="UniProtKB-KW"/>
</dbReference>
<accession>E2S7H5</accession>
<evidence type="ECO:0000256" key="5">
    <source>
        <dbReference type="ARBA" id="ARBA00022723"/>
    </source>
</evidence>
<gene>
    <name evidence="12" type="ORF">HMPREF0305_12477</name>
</gene>
<dbReference type="Pfam" id="PF02407">
    <property type="entry name" value="Viral_Rep"/>
    <property type="match status" value="1"/>
</dbReference>
<protein>
    <submittedName>
        <fullName evidence="12">Putative viral replication protein</fullName>
    </submittedName>
</protein>
<dbReference type="EMBL" id="ABYQ02000016">
    <property type="protein sequence ID" value="EFQ79322.1"/>
    <property type="molecule type" value="Genomic_DNA"/>
</dbReference>
<keyword evidence="8" id="KW-0378">Hydrolase</keyword>
<dbReference type="GO" id="GO:0000166">
    <property type="term" value="F:nucleotide binding"/>
    <property type="evidence" value="ECO:0007669"/>
    <property type="project" value="UniProtKB-KW"/>
</dbReference>
<keyword evidence="1" id="KW-0808">Transferase</keyword>
<evidence type="ECO:0000256" key="8">
    <source>
        <dbReference type="ARBA" id="ARBA00022801"/>
    </source>
</evidence>
<keyword evidence="5" id="KW-0479">Metal-binding</keyword>
<keyword evidence="4" id="KW-0540">Nuclease</keyword>
<evidence type="ECO:0000256" key="2">
    <source>
        <dbReference type="ARBA" id="ARBA00022695"/>
    </source>
</evidence>
<keyword evidence="6" id="KW-0547">Nucleotide-binding</keyword>
<evidence type="ECO:0000256" key="1">
    <source>
        <dbReference type="ARBA" id="ARBA00022679"/>
    </source>
</evidence>
<evidence type="ECO:0000256" key="3">
    <source>
        <dbReference type="ARBA" id="ARBA00022705"/>
    </source>
</evidence>
<evidence type="ECO:0000256" key="7">
    <source>
        <dbReference type="ARBA" id="ARBA00022759"/>
    </source>
</evidence>
<dbReference type="GO" id="GO:0016787">
    <property type="term" value="F:hydrolase activity"/>
    <property type="evidence" value="ECO:0007669"/>
    <property type="project" value="UniProtKB-KW"/>
</dbReference>
<dbReference type="Gene3D" id="3.40.1310.20">
    <property type="match status" value="1"/>
</dbReference>
<organism evidence="12 13">
    <name type="scientific">Corynebacterium pseudogenitalium ATCC 33035</name>
    <dbReference type="NCBI Taxonomy" id="525264"/>
    <lineage>
        <taxon>Bacteria</taxon>
        <taxon>Bacillati</taxon>
        <taxon>Actinomycetota</taxon>
        <taxon>Actinomycetes</taxon>
        <taxon>Mycobacteriales</taxon>
        <taxon>Corynebacteriaceae</taxon>
        <taxon>Corynebacterium</taxon>
    </lineage>
</organism>
<dbReference type="GO" id="GO:0006260">
    <property type="term" value="P:DNA replication"/>
    <property type="evidence" value="ECO:0007669"/>
    <property type="project" value="UniProtKB-KW"/>
</dbReference>
<keyword evidence="7" id="KW-0255">Endonuclease</keyword>
<keyword evidence="10" id="KW-0238">DNA-binding</keyword>
<proteinExistence type="predicted"/>
<keyword evidence="9" id="KW-0190">Covalent protein-DNA linkage</keyword>
<comment type="caution">
    <text evidence="12">The sequence shown here is derived from an EMBL/GenBank/DDBJ whole genome shotgun (WGS) entry which is preliminary data.</text>
</comment>
<evidence type="ECO:0000256" key="6">
    <source>
        <dbReference type="ARBA" id="ARBA00022741"/>
    </source>
</evidence>
<evidence type="ECO:0000313" key="12">
    <source>
        <dbReference type="EMBL" id="EFQ79322.1"/>
    </source>
</evidence>
<reference evidence="12 13" key="1">
    <citation type="submission" date="2010-08" db="EMBL/GenBank/DDBJ databases">
        <authorList>
            <person name="Muzny D."/>
            <person name="Qin X."/>
            <person name="Buhay C."/>
            <person name="Dugan-Rocha S."/>
            <person name="Ding Y."/>
            <person name="Chen G."/>
            <person name="Hawes A."/>
            <person name="Holder M."/>
            <person name="Jhangiani S."/>
            <person name="Johnson A."/>
            <person name="Khan Z."/>
            <person name="Li Z."/>
            <person name="Liu W."/>
            <person name="Liu X."/>
            <person name="Perez L."/>
            <person name="Shen H."/>
            <person name="Wang Q."/>
            <person name="Watt J."/>
            <person name="Xi L."/>
            <person name="Xin Y."/>
            <person name="Zhou J."/>
            <person name="Deng J."/>
            <person name="Jiang H."/>
            <person name="Liu Y."/>
            <person name="Qu J."/>
            <person name="Song X.-Z."/>
            <person name="Zhang L."/>
            <person name="Villasana D."/>
            <person name="Johnson A."/>
            <person name="Liu J."/>
            <person name="Liyanage D."/>
            <person name="Lorensuhewa L."/>
            <person name="Robinson T."/>
            <person name="Song A."/>
            <person name="Song B.-B."/>
            <person name="Dinh H."/>
            <person name="Thornton R."/>
            <person name="Coyle M."/>
            <person name="Francisco L."/>
            <person name="Jackson L."/>
            <person name="Javaid M."/>
            <person name="Korchina V."/>
            <person name="Kovar C."/>
            <person name="Mata R."/>
            <person name="Mathew T."/>
            <person name="Ngo R."/>
            <person name="Nguyen L."/>
            <person name="Nguyen N."/>
            <person name="Okwuonu G."/>
            <person name="Ongeri F."/>
            <person name="Pham C."/>
            <person name="Simmons D."/>
            <person name="Wilczek-Boney K."/>
            <person name="Hale W."/>
            <person name="Jakkamsetti A."/>
            <person name="Pham P."/>
            <person name="Ruth R."/>
            <person name="San Lucas F."/>
            <person name="Warren J."/>
            <person name="Zhang J."/>
            <person name="Zhao Z."/>
            <person name="Zhou C."/>
            <person name="Zhu D."/>
            <person name="Lee S."/>
            <person name="Bess C."/>
            <person name="Blankenburg K."/>
            <person name="Forbes L."/>
            <person name="Fu Q."/>
            <person name="Gubbala S."/>
            <person name="Hirani K."/>
            <person name="Jayaseelan J.C."/>
            <person name="Lara F."/>
            <person name="Munidasa M."/>
            <person name="Palculict T."/>
            <person name="Patil S."/>
            <person name="Pu L.-L."/>
            <person name="Saada N."/>
            <person name="Tang L."/>
            <person name="Weissenberger G."/>
            <person name="Zhu Y."/>
            <person name="Hemphill L."/>
            <person name="Shang Y."/>
            <person name="Youmans B."/>
            <person name="Ayvaz T."/>
            <person name="Ross M."/>
            <person name="Santibanez J."/>
            <person name="Aqrawi P."/>
            <person name="Gross S."/>
            <person name="Joshi V."/>
            <person name="Fowler G."/>
            <person name="Nazareth L."/>
            <person name="Reid J."/>
            <person name="Worley K."/>
            <person name="Petrosino J."/>
            <person name="Highlander S."/>
            <person name="Gibbs R."/>
        </authorList>
    </citation>
    <scope>NUCLEOTIDE SEQUENCE [LARGE SCALE GENOMIC DNA]</scope>
    <source>
        <strain evidence="12 13">ATCC 33035</strain>
    </source>
</reference>
<dbReference type="Proteomes" id="UP000003020">
    <property type="component" value="Unassembled WGS sequence"/>
</dbReference>
<dbReference type="HOGENOM" id="CLU_1737478_0_0_11"/>
<feature type="domain" description="CRESS-DNA virus Rep endonuclease" evidence="11">
    <location>
        <begin position="10"/>
        <end position="113"/>
    </location>
</feature>
<dbReference type="GO" id="GO:0046872">
    <property type="term" value="F:metal ion binding"/>
    <property type="evidence" value="ECO:0007669"/>
    <property type="project" value="UniProtKB-KW"/>
</dbReference>
<keyword evidence="2" id="KW-0548">Nucleotidyltransferase</keyword>
<dbReference type="InterPro" id="IPR049912">
    <property type="entry name" value="CRESS_DNA_REP"/>
</dbReference>
<evidence type="ECO:0000256" key="10">
    <source>
        <dbReference type="ARBA" id="ARBA00023125"/>
    </source>
</evidence>
<sequence length="150" mass="17130">MQQHHQNHSEQRTRDWLLTIPADGDKGVSRDEVESKLASDSAYIGQLEKGKSGYLHWQIYLSHDQPIRFSTLKNKLPTAHLEPRRGTAREAVAYVTKEQTRVQGELPLVKGEIDFKESQGQRSDLEELREEIMSSNCKLSSLLASNENAW</sequence>
<name>E2S7H5_9CORY</name>
<evidence type="ECO:0000256" key="9">
    <source>
        <dbReference type="ARBA" id="ARBA00023124"/>
    </source>
</evidence>
<evidence type="ECO:0000259" key="11">
    <source>
        <dbReference type="PROSITE" id="PS52020"/>
    </source>
</evidence>
<keyword evidence="3" id="KW-0235">DNA replication</keyword>
<dbReference type="GO" id="GO:0003677">
    <property type="term" value="F:DNA binding"/>
    <property type="evidence" value="ECO:0007669"/>
    <property type="project" value="UniProtKB-KW"/>
</dbReference>